<dbReference type="SMART" id="SM00471">
    <property type="entry name" value="HDc"/>
    <property type="match status" value="1"/>
</dbReference>
<feature type="domain" description="HD-GYP" evidence="1">
    <location>
        <begin position="105"/>
        <end position="301"/>
    </location>
</feature>
<dbReference type="SUPFAM" id="SSF109604">
    <property type="entry name" value="HD-domain/PDEase-like"/>
    <property type="match status" value="1"/>
</dbReference>
<organism evidence="2 3">
    <name type="scientific">Thermatribacter velox</name>
    <dbReference type="NCBI Taxonomy" id="3039681"/>
    <lineage>
        <taxon>Bacteria</taxon>
        <taxon>Pseudomonadati</taxon>
        <taxon>Atribacterota</taxon>
        <taxon>Atribacteria</taxon>
        <taxon>Atribacterales</taxon>
        <taxon>Thermatribacteraceae</taxon>
        <taxon>Thermatribacter</taxon>
    </lineage>
</organism>
<dbReference type="RefSeq" id="WP_369019292.1">
    <property type="nucleotide sequence ID" value="NZ_CP121689.1"/>
</dbReference>
<dbReference type="PANTHER" id="PTHR43155">
    <property type="entry name" value="CYCLIC DI-GMP PHOSPHODIESTERASE PA4108-RELATED"/>
    <property type="match status" value="1"/>
</dbReference>
<accession>A0ABZ2YFU1</accession>
<dbReference type="Gene3D" id="1.10.3210.10">
    <property type="entry name" value="Hypothetical protein af1432"/>
    <property type="match status" value="1"/>
</dbReference>
<sequence>MLKIHVSRLRPGMVTAYPILHENGVILVKEDIVLTEKLINKLKELNFDYIYIKDERFKNVDPEEILSQETKRKVLQTVHETFYKVIKGKEKSIQPLKEAVNSIIEEVLSSRKSVISLVQLRKHDDSVFAHSVNVATLSAFIGKFFKLPAETLHTLALGSLMHDLGKIKVPLEILNKPGKLDAEDWEIIKQHPGWAAELMLERIPENATAIKIALQHHERMNGSGYPYGLAGEEIHLLSRICACADVYDALTVDRPYRKRFSYSEALEYLMGNAGRLFDLQVVTTMVRHIAPYPVGETVKLSTGEIAVVIKLNEGLPIRPVVRVIKDREGRELETPKDLDLMSELTVSIVESVEASSKATLDETRLWEEAITHDPSQG</sequence>
<dbReference type="EMBL" id="CP121689">
    <property type="protein sequence ID" value="WZL77126.1"/>
    <property type="molecule type" value="Genomic_DNA"/>
</dbReference>
<dbReference type="EC" id="3.1.4.-" evidence="2"/>
<keyword evidence="2" id="KW-0378">Hydrolase</keyword>
<dbReference type="InterPro" id="IPR037522">
    <property type="entry name" value="HD_GYP_dom"/>
</dbReference>
<evidence type="ECO:0000313" key="2">
    <source>
        <dbReference type="EMBL" id="WZL77126.1"/>
    </source>
</evidence>
<dbReference type="PROSITE" id="PS51832">
    <property type="entry name" value="HD_GYP"/>
    <property type="match status" value="1"/>
</dbReference>
<keyword evidence="3" id="KW-1185">Reference proteome</keyword>
<protein>
    <submittedName>
        <fullName evidence="2">HD-GYP domain-containing protein</fullName>
        <ecNumber evidence="2">3.1.4.-</ecNumber>
    </submittedName>
</protein>
<dbReference type="InterPro" id="IPR003607">
    <property type="entry name" value="HD/PDEase_dom"/>
</dbReference>
<dbReference type="CDD" id="cd00077">
    <property type="entry name" value="HDc"/>
    <property type="match status" value="1"/>
</dbReference>
<proteinExistence type="predicted"/>
<dbReference type="GO" id="GO:0016787">
    <property type="term" value="F:hydrolase activity"/>
    <property type="evidence" value="ECO:0007669"/>
    <property type="project" value="UniProtKB-KW"/>
</dbReference>
<dbReference type="PANTHER" id="PTHR43155:SF2">
    <property type="entry name" value="CYCLIC DI-GMP PHOSPHODIESTERASE PA4108"/>
    <property type="match status" value="1"/>
</dbReference>
<evidence type="ECO:0000259" key="1">
    <source>
        <dbReference type="PROSITE" id="PS51832"/>
    </source>
</evidence>
<dbReference type="Pfam" id="PF13487">
    <property type="entry name" value="HD_5"/>
    <property type="match status" value="1"/>
</dbReference>
<name>A0ABZ2YFU1_9BACT</name>
<reference evidence="2 3" key="1">
    <citation type="submission" date="2023-03" db="EMBL/GenBank/DDBJ databases">
        <title>Novel Species.</title>
        <authorList>
            <person name="Ma S."/>
        </authorList>
    </citation>
    <scope>NUCLEOTIDE SEQUENCE [LARGE SCALE GENOMIC DNA]</scope>
    <source>
        <strain evidence="2 3">B11</strain>
    </source>
</reference>
<evidence type="ECO:0000313" key="3">
    <source>
        <dbReference type="Proteomes" id="UP001461341"/>
    </source>
</evidence>
<gene>
    <name evidence="2" type="ORF">QBE54_05275</name>
</gene>
<dbReference type="Proteomes" id="UP001461341">
    <property type="component" value="Chromosome"/>
</dbReference>